<comment type="caution">
    <text evidence="2">The sequence shown here is derived from an EMBL/GenBank/DDBJ whole genome shotgun (WGS) entry which is preliminary data.</text>
</comment>
<dbReference type="Pfam" id="PF12616">
    <property type="entry name" value="DUF3775"/>
    <property type="match status" value="1"/>
</dbReference>
<reference evidence="2" key="1">
    <citation type="submission" date="2021-10" db="EMBL/GenBank/DDBJ databases">
        <title>The diversity and Nitrogen Metabolism of Culturable Nitrate-Utilizing Bacteria Within the Oxygen Minimum Zone of the Changjiang (Yangtze River)Estuary.</title>
        <authorList>
            <person name="Zhang D."/>
            <person name="Zheng J."/>
            <person name="Liu S."/>
            <person name="He W."/>
        </authorList>
    </citation>
    <scope>NUCLEOTIDE SEQUENCE</scope>
    <source>
        <strain evidence="2">FXH-223</strain>
    </source>
</reference>
<protein>
    <submittedName>
        <fullName evidence="2">DUF3775 domain-containing protein</fullName>
    </submittedName>
</protein>
<proteinExistence type="predicted"/>
<sequence>MLNVSGETVCRLVELAQAFQSQEAIVLPDDGSNPIDQPGDAPMPATGAGEPSQAEFRTIIADLEPDQQTEVVALMWLGRGDFQEDDWDGALRLARDEWSPETADYLLGHPLLAEYLVEGLAVFGVSCDL</sequence>
<feature type="region of interest" description="Disordered" evidence="1">
    <location>
        <begin position="27"/>
        <end position="52"/>
    </location>
</feature>
<dbReference type="EMBL" id="JAJGNA010000002">
    <property type="protein sequence ID" value="MCC4307365.1"/>
    <property type="molecule type" value="Genomic_DNA"/>
</dbReference>
<evidence type="ECO:0000313" key="2">
    <source>
        <dbReference type="EMBL" id="MCC4307365.1"/>
    </source>
</evidence>
<dbReference type="AlphaFoldDB" id="A0A9Q3YMZ7"/>
<evidence type="ECO:0000256" key="1">
    <source>
        <dbReference type="SAM" id="MobiDB-lite"/>
    </source>
</evidence>
<dbReference type="RefSeq" id="WP_228232630.1">
    <property type="nucleotide sequence ID" value="NZ_ARXL01000059.1"/>
</dbReference>
<accession>A0A9Q3YMZ7</accession>
<organism evidence="2 3">
    <name type="scientific">Alloalcanivorax marinus</name>
    <dbReference type="NCBI Taxonomy" id="1177169"/>
    <lineage>
        <taxon>Bacteria</taxon>
        <taxon>Pseudomonadati</taxon>
        <taxon>Pseudomonadota</taxon>
        <taxon>Gammaproteobacteria</taxon>
        <taxon>Oceanospirillales</taxon>
        <taxon>Alcanivoracaceae</taxon>
        <taxon>Alloalcanivorax</taxon>
    </lineage>
</organism>
<gene>
    <name evidence="2" type="ORF">LL252_02180</name>
</gene>
<evidence type="ECO:0000313" key="3">
    <source>
        <dbReference type="Proteomes" id="UP001108027"/>
    </source>
</evidence>
<keyword evidence="3" id="KW-1185">Reference proteome</keyword>
<dbReference type="InterPro" id="IPR022254">
    <property type="entry name" value="DUF3775"/>
</dbReference>
<name>A0A9Q3YMZ7_9GAMM</name>
<dbReference type="Proteomes" id="UP001108027">
    <property type="component" value="Unassembled WGS sequence"/>
</dbReference>